<organism evidence="3 4">
    <name type="scientific">Candidatus Falkowbacteria bacterium RIFCSPHIGHO2_02_FULL_42_9</name>
    <dbReference type="NCBI Taxonomy" id="1797986"/>
    <lineage>
        <taxon>Bacteria</taxon>
        <taxon>Candidatus Falkowiibacteriota</taxon>
    </lineage>
</organism>
<dbReference type="CDD" id="cd03801">
    <property type="entry name" value="GT4_PimA-like"/>
    <property type="match status" value="1"/>
</dbReference>
<dbReference type="AlphaFoldDB" id="A0A1F5S926"/>
<proteinExistence type="predicted"/>
<dbReference type="PANTHER" id="PTHR46401">
    <property type="entry name" value="GLYCOSYLTRANSFERASE WBBK-RELATED"/>
    <property type="match status" value="1"/>
</dbReference>
<evidence type="ECO:0000259" key="2">
    <source>
        <dbReference type="Pfam" id="PF00534"/>
    </source>
</evidence>
<evidence type="ECO:0000313" key="3">
    <source>
        <dbReference type="EMBL" id="OGF23149.1"/>
    </source>
</evidence>
<dbReference type="InterPro" id="IPR001296">
    <property type="entry name" value="Glyco_trans_1"/>
</dbReference>
<dbReference type="GO" id="GO:0016757">
    <property type="term" value="F:glycosyltransferase activity"/>
    <property type="evidence" value="ECO:0007669"/>
    <property type="project" value="InterPro"/>
</dbReference>
<dbReference type="EMBL" id="MFFT01000024">
    <property type="protein sequence ID" value="OGF23149.1"/>
    <property type="molecule type" value="Genomic_DNA"/>
</dbReference>
<dbReference type="PANTHER" id="PTHR46401:SF2">
    <property type="entry name" value="GLYCOSYLTRANSFERASE WBBK-RELATED"/>
    <property type="match status" value="1"/>
</dbReference>
<dbReference type="Proteomes" id="UP000176877">
    <property type="component" value="Unassembled WGS sequence"/>
</dbReference>
<sequence>MKLLILTQKVDSSDAILGFMLGWITELAKRCEKVTVVCLEKGVFSSPLNVKVLSLGKETGQAKIKYLINFYKYIWQERQNYDKVFVHMNPEYVVLGGPLWKILGKKIALWYTHKNVDAKLKIAEKLVDIIFTASTKSFRLKSKKINVMGHGIDIERFVPASEPIKEKIILTVDRISPTKNQLEIIKLFAAIKERVDACQLYIVGAPAYLADEDYFNRIKEYIKDHDLSGQVKLLGAVPNKDTPAIYQQAKVFISFSATGSLDKTVLEAMACNLPVVTTNEAFKNILTVENYSLNFEDAEQKVISFLEQDNKFNYREI</sequence>
<gene>
    <name evidence="3" type="ORF">A3D45_02995</name>
</gene>
<feature type="domain" description="Glycosyl transferase family 1" evidence="2">
    <location>
        <begin position="163"/>
        <end position="281"/>
    </location>
</feature>
<evidence type="ECO:0000256" key="1">
    <source>
        <dbReference type="ARBA" id="ARBA00022679"/>
    </source>
</evidence>
<dbReference type="GO" id="GO:0009103">
    <property type="term" value="P:lipopolysaccharide biosynthetic process"/>
    <property type="evidence" value="ECO:0007669"/>
    <property type="project" value="TreeGrafter"/>
</dbReference>
<evidence type="ECO:0000313" key="4">
    <source>
        <dbReference type="Proteomes" id="UP000176877"/>
    </source>
</evidence>
<dbReference type="SUPFAM" id="SSF53756">
    <property type="entry name" value="UDP-Glycosyltransferase/glycogen phosphorylase"/>
    <property type="match status" value="1"/>
</dbReference>
<keyword evidence="1" id="KW-0808">Transferase</keyword>
<reference evidence="3 4" key="1">
    <citation type="journal article" date="2016" name="Nat. Commun.">
        <title>Thousands of microbial genomes shed light on interconnected biogeochemical processes in an aquifer system.</title>
        <authorList>
            <person name="Anantharaman K."/>
            <person name="Brown C.T."/>
            <person name="Hug L.A."/>
            <person name="Sharon I."/>
            <person name="Castelle C.J."/>
            <person name="Probst A.J."/>
            <person name="Thomas B.C."/>
            <person name="Singh A."/>
            <person name="Wilkins M.J."/>
            <person name="Karaoz U."/>
            <person name="Brodie E.L."/>
            <person name="Williams K.H."/>
            <person name="Hubbard S.S."/>
            <person name="Banfield J.F."/>
        </authorList>
    </citation>
    <scope>NUCLEOTIDE SEQUENCE [LARGE SCALE GENOMIC DNA]</scope>
</reference>
<dbReference type="Pfam" id="PF00534">
    <property type="entry name" value="Glycos_transf_1"/>
    <property type="match status" value="1"/>
</dbReference>
<name>A0A1F5S926_9BACT</name>
<dbReference type="Gene3D" id="3.40.50.2000">
    <property type="entry name" value="Glycogen Phosphorylase B"/>
    <property type="match status" value="2"/>
</dbReference>
<feature type="non-terminal residue" evidence="3">
    <location>
        <position position="317"/>
    </location>
</feature>
<accession>A0A1F5S926</accession>
<comment type="caution">
    <text evidence="3">The sequence shown here is derived from an EMBL/GenBank/DDBJ whole genome shotgun (WGS) entry which is preliminary data.</text>
</comment>
<protein>
    <recommendedName>
        <fullName evidence="2">Glycosyl transferase family 1 domain-containing protein</fullName>
    </recommendedName>
</protein>